<dbReference type="PANTHER" id="PTHR23150:SF19">
    <property type="entry name" value="FORMYLGLYCINE-GENERATING ENZYME"/>
    <property type="match status" value="1"/>
</dbReference>
<feature type="compositionally biased region" description="Low complexity" evidence="1">
    <location>
        <begin position="21"/>
        <end position="37"/>
    </location>
</feature>
<dbReference type="Gene3D" id="3.90.1580.10">
    <property type="entry name" value="paralog of FGE (formylglycine-generating enzyme)"/>
    <property type="match status" value="1"/>
</dbReference>
<evidence type="ECO:0000256" key="1">
    <source>
        <dbReference type="SAM" id="MobiDB-lite"/>
    </source>
</evidence>
<organism evidence="4 5">
    <name type="scientific">Nonomuraea purpurea</name>
    <dbReference type="NCBI Taxonomy" id="1849276"/>
    <lineage>
        <taxon>Bacteria</taxon>
        <taxon>Bacillati</taxon>
        <taxon>Actinomycetota</taxon>
        <taxon>Actinomycetes</taxon>
        <taxon>Streptosporangiales</taxon>
        <taxon>Streptosporangiaceae</taxon>
        <taxon>Nonomuraea</taxon>
    </lineage>
</organism>
<feature type="region of interest" description="Disordered" evidence="1">
    <location>
        <begin position="20"/>
        <end position="53"/>
    </location>
</feature>
<dbReference type="InterPro" id="IPR051043">
    <property type="entry name" value="Sulfatase_Mod_Factor_Kinase"/>
</dbReference>
<dbReference type="RefSeq" id="WP_379530712.1">
    <property type="nucleotide sequence ID" value="NZ_JBHSBI010000013.1"/>
</dbReference>
<feature type="signal peptide" evidence="2">
    <location>
        <begin position="1"/>
        <end position="22"/>
    </location>
</feature>
<comment type="caution">
    <text evidence="4">The sequence shown here is derived from an EMBL/GenBank/DDBJ whole genome shotgun (WGS) entry which is preliminary data.</text>
</comment>
<dbReference type="SUPFAM" id="SSF56436">
    <property type="entry name" value="C-type lectin-like"/>
    <property type="match status" value="1"/>
</dbReference>
<gene>
    <name evidence="4" type="ORF">ACFOY2_26055</name>
</gene>
<feature type="domain" description="Sulfatase-modifying factor enzyme-like" evidence="3">
    <location>
        <begin position="57"/>
        <end position="260"/>
    </location>
</feature>
<reference evidence="5" key="1">
    <citation type="journal article" date="2019" name="Int. J. Syst. Evol. Microbiol.">
        <title>The Global Catalogue of Microorganisms (GCM) 10K type strain sequencing project: providing services to taxonomists for standard genome sequencing and annotation.</title>
        <authorList>
            <consortium name="The Broad Institute Genomics Platform"/>
            <consortium name="The Broad Institute Genome Sequencing Center for Infectious Disease"/>
            <person name="Wu L."/>
            <person name="Ma J."/>
        </authorList>
    </citation>
    <scope>NUCLEOTIDE SEQUENCE [LARGE SCALE GENOMIC DNA]</scope>
    <source>
        <strain evidence="5">TBRC 1276</strain>
    </source>
</reference>
<keyword evidence="2" id="KW-0732">Signal</keyword>
<dbReference type="Pfam" id="PF03781">
    <property type="entry name" value="FGE-sulfatase"/>
    <property type="match status" value="1"/>
</dbReference>
<dbReference type="PROSITE" id="PS51257">
    <property type="entry name" value="PROKAR_LIPOPROTEIN"/>
    <property type="match status" value="1"/>
</dbReference>
<feature type="chain" id="PRO_5045613173" evidence="2">
    <location>
        <begin position="23"/>
        <end position="267"/>
    </location>
</feature>
<evidence type="ECO:0000259" key="3">
    <source>
        <dbReference type="Pfam" id="PF03781"/>
    </source>
</evidence>
<dbReference type="InterPro" id="IPR042095">
    <property type="entry name" value="SUMF_sf"/>
</dbReference>
<dbReference type="PANTHER" id="PTHR23150">
    <property type="entry name" value="SULFATASE MODIFYING FACTOR 1, 2"/>
    <property type="match status" value="1"/>
</dbReference>
<proteinExistence type="predicted"/>
<keyword evidence="5" id="KW-1185">Reference proteome</keyword>
<dbReference type="Proteomes" id="UP001595851">
    <property type="component" value="Unassembled WGS sequence"/>
</dbReference>
<dbReference type="InterPro" id="IPR016187">
    <property type="entry name" value="CTDL_fold"/>
</dbReference>
<evidence type="ECO:0000256" key="2">
    <source>
        <dbReference type="SAM" id="SignalP"/>
    </source>
</evidence>
<evidence type="ECO:0000313" key="5">
    <source>
        <dbReference type="Proteomes" id="UP001595851"/>
    </source>
</evidence>
<dbReference type="EMBL" id="JBHSBI010000013">
    <property type="protein sequence ID" value="MFC4010718.1"/>
    <property type="molecule type" value="Genomic_DNA"/>
</dbReference>
<dbReference type="InterPro" id="IPR005532">
    <property type="entry name" value="SUMF_dom"/>
</dbReference>
<name>A0ABV8GD25_9ACTN</name>
<accession>A0ABV8GD25</accession>
<sequence>MRVCRLAAGVVVTLLTATGCSAGSPSAAPDEPASSPTASPPPPTVPADSSSADRPAVRIGDLWFDATEVTVGKMRRFATETSLRTAAEREGGGFEFVSGWTRRPGWTYLQPHGTPVGDSQPAVHLSWAEARDYCQWAGGRLPTAAEWRAAAYTESRATPTAPFTSGDRYEYPTGTGSAGANLRGDTDGFAVAAPVGSFPAGVNGLYDMSANVWEWLADAQGEDRLTAGGSWWYGPEQTTAEAFQYKAAAFYALYVGFRCVYDSAPQT</sequence>
<evidence type="ECO:0000313" key="4">
    <source>
        <dbReference type="EMBL" id="MFC4010718.1"/>
    </source>
</evidence>
<protein>
    <submittedName>
        <fullName evidence="4">Formylglycine-generating enzyme family protein</fullName>
    </submittedName>
</protein>